<organism evidence="2 3">
    <name type="scientific">Thiohalophilus thiocyanatoxydans</name>
    <dbReference type="NCBI Taxonomy" id="381308"/>
    <lineage>
        <taxon>Bacteria</taxon>
        <taxon>Pseudomonadati</taxon>
        <taxon>Pseudomonadota</taxon>
        <taxon>Gammaproteobacteria</taxon>
        <taxon>Thiohalomonadales</taxon>
        <taxon>Thiohalophilaceae</taxon>
        <taxon>Thiohalophilus</taxon>
    </lineage>
</organism>
<dbReference type="PANTHER" id="PTHR43591:SF24">
    <property type="entry name" value="2-METHOXY-6-POLYPRENYL-1,4-BENZOQUINOL METHYLASE, MITOCHONDRIAL"/>
    <property type="match status" value="1"/>
</dbReference>
<dbReference type="Gene3D" id="3.40.50.150">
    <property type="entry name" value="Vaccinia Virus protein VP39"/>
    <property type="match status" value="1"/>
</dbReference>
<keyword evidence="2" id="KW-0808">Transferase</keyword>
<dbReference type="Proteomes" id="UP000294914">
    <property type="component" value="Unassembled WGS sequence"/>
</dbReference>
<dbReference type="PANTHER" id="PTHR43591">
    <property type="entry name" value="METHYLTRANSFERASE"/>
    <property type="match status" value="1"/>
</dbReference>
<comment type="caution">
    <text evidence="2">The sequence shown here is derived from an EMBL/GenBank/DDBJ whole genome shotgun (WGS) entry which is preliminary data.</text>
</comment>
<dbReference type="AlphaFoldDB" id="A0A4R8J1W3"/>
<dbReference type="GO" id="GO:0008757">
    <property type="term" value="F:S-adenosylmethionine-dependent methyltransferase activity"/>
    <property type="evidence" value="ECO:0007669"/>
    <property type="project" value="InterPro"/>
</dbReference>
<dbReference type="InterPro" id="IPR013216">
    <property type="entry name" value="Methyltransf_11"/>
</dbReference>
<dbReference type="OrthoDB" id="323463at2"/>
<evidence type="ECO:0000259" key="1">
    <source>
        <dbReference type="Pfam" id="PF08241"/>
    </source>
</evidence>
<dbReference type="SUPFAM" id="SSF53335">
    <property type="entry name" value="S-adenosyl-L-methionine-dependent methyltransferases"/>
    <property type="match status" value="1"/>
</dbReference>
<evidence type="ECO:0000313" key="3">
    <source>
        <dbReference type="Proteomes" id="UP000294914"/>
    </source>
</evidence>
<evidence type="ECO:0000313" key="2">
    <source>
        <dbReference type="EMBL" id="TDY04317.1"/>
    </source>
</evidence>
<dbReference type="InterPro" id="IPR029063">
    <property type="entry name" value="SAM-dependent_MTases_sf"/>
</dbReference>
<keyword evidence="3" id="KW-1185">Reference proteome</keyword>
<sequence>MSLKHSYTLLAPFYDLIVNGPTAGMRRNSLARLGDVRDQTILLSGIGTGLDIPDLPAGPSYVGIDLTTAMLRRAQHRVGQRDDIRLHCGDVMRLPYGEQQFDIVLMHLILAVVPHPEQALREATRVVRTGGRILILDKFLRHGQRAPLRRALNGVIRHIATRTDVVLEPLLAQCPELQLVEETRLAPGGWFHQIELKKQDK</sequence>
<dbReference type="EMBL" id="SOQX01000001">
    <property type="protein sequence ID" value="TDY04317.1"/>
    <property type="molecule type" value="Genomic_DNA"/>
</dbReference>
<protein>
    <submittedName>
        <fullName evidence="2">Methyltransferase family protein</fullName>
    </submittedName>
</protein>
<feature type="domain" description="Methyltransferase type 11" evidence="1">
    <location>
        <begin position="44"/>
        <end position="135"/>
    </location>
</feature>
<keyword evidence="2" id="KW-0489">Methyltransferase</keyword>
<accession>A0A4R8J1W3</accession>
<gene>
    <name evidence="2" type="ORF">EDC23_0692</name>
</gene>
<reference evidence="2 3" key="1">
    <citation type="submission" date="2019-03" db="EMBL/GenBank/DDBJ databases">
        <title>Genomic Encyclopedia of Type Strains, Phase IV (KMG-IV): sequencing the most valuable type-strain genomes for metagenomic binning, comparative biology and taxonomic classification.</title>
        <authorList>
            <person name="Goeker M."/>
        </authorList>
    </citation>
    <scope>NUCLEOTIDE SEQUENCE [LARGE SCALE GENOMIC DNA]</scope>
    <source>
        <strain evidence="2 3">DSM 16326</strain>
    </source>
</reference>
<dbReference type="CDD" id="cd02440">
    <property type="entry name" value="AdoMet_MTases"/>
    <property type="match status" value="1"/>
</dbReference>
<dbReference type="RefSeq" id="WP_134081124.1">
    <property type="nucleotide sequence ID" value="NZ_SOQX01000001.1"/>
</dbReference>
<proteinExistence type="predicted"/>
<dbReference type="Pfam" id="PF08241">
    <property type="entry name" value="Methyltransf_11"/>
    <property type="match status" value="1"/>
</dbReference>
<dbReference type="GO" id="GO:0032259">
    <property type="term" value="P:methylation"/>
    <property type="evidence" value="ECO:0007669"/>
    <property type="project" value="UniProtKB-KW"/>
</dbReference>
<name>A0A4R8J1W3_9GAMM</name>